<proteinExistence type="predicted"/>
<dbReference type="EMBL" id="KE125134">
    <property type="protein sequence ID" value="EPB71138.1"/>
    <property type="molecule type" value="Genomic_DNA"/>
</dbReference>
<organism evidence="1 2">
    <name type="scientific">Ancylostoma ceylanicum</name>
    <dbReference type="NCBI Taxonomy" id="53326"/>
    <lineage>
        <taxon>Eukaryota</taxon>
        <taxon>Metazoa</taxon>
        <taxon>Ecdysozoa</taxon>
        <taxon>Nematoda</taxon>
        <taxon>Chromadorea</taxon>
        <taxon>Rhabditida</taxon>
        <taxon>Rhabditina</taxon>
        <taxon>Rhabditomorpha</taxon>
        <taxon>Strongyloidea</taxon>
        <taxon>Ancylostomatidae</taxon>
        <taxon>Ancylostomatinae</taxon>
        <taxon>Ancylostoma</taxon>
    </lineage>
</organism>
<protein>
    <submittedName>
        <fullName evidence="1">Uncharacterized protein</fullName>
    </submittedName>
</protein>
<dbReference type="Proteomes" id="UP000054495">
    <property type="component" value="Unassembled WGS sequence"/>
</dbReference>
<evidence type="ECO:0000313" key="1">
    <source>
        <dbReference type="EMBL" id="EPB71138.1"/>
    </source>
</evidence>
<sequence length="83" mass="9203">MDRVRLDRTFSRLSATSVISLVSPAPEPPSNTSPPRRSVSDVVLARCRSVSLESVLLSLTEGVRWLRSLAPRIERSTLTLSRI</sequence>
<accession>A0A0D6LIW8</accession>
<gene>
    <name evidence="1" type="ORF">ANCCEY_09773</name>
</gene>
<reference evidence="1 2" key="1">
    <citation type="submission" date="2013-05" db="EMBL/GenBank/DDBJ databases">
        <title>Draft genome of the parasitic nematode Anyclostoma ceylanicum.</title>
        <authorList>
            <person name="Mitreva M."/>
        </authorList>
    </citation>
    <scope>NUCLEOTIDE SEQUENCE [LARGE SCALE GENOMIC DNA]</scope>
</reference>
<keyword evidence="2" id="KW-1185">Reference proteome</keyword>
<dbReference type="AlphaFoldDB" id="A0A0D6LIW8"/>
<evidence type="ECO:0000313" key="2">
    <source>
        <dbReference type="Proteomes" id="UP000054495"/>
    </source>
</evidence>
<name>A0A0D6LIW8_9BILA</name>